<dbReference type="SMART" id="SM00242">
    <property type="entry name" value="MYSc"/>
    <property type="match status" value="1"/>
</dbReference>
<organism evidence="9 10">
    <name type="scientific">Eimeria brunetti</name>
    <dbReference type="NCBI Taxonomy" id="51314"/>
    <lineage>
        <taxon>Eukaryota</taxon>
        <taxon>Sar</taxon>
        <taxon>Alveolata</taxon>
        <taxon>Apicomplexa</taxon>
        <taxon>Conoidasida</taxon>
        <taxon>Coccidia</taxon>
        <taxon>Eucoccidiorida</taxon>
        <taxon>Eimeriorina</taxon>
        <taxon>Eimeriidae</taxon>
        <taxon>Eimeria</taxon>
    </lineage>
</organism>
<keyword evidence="4 6" id="KW-0505">Motor protein</keyword>
<dbReference type="PANTHER" id="PTHR13140:SF706">
    <property type="entry name" value="DILUTE CLASS UNCONVENTIONAL MYOSIN, ISOFORM C"/>
    <property type="match status" value="1"/>
</dbReference>
<dbReference type="PANTHER" id="PTHR13140">
    <property type="entry name" value="MYOSIN"/>
    <property type="match status" value="1"/>
</dbReference>
<sequence>MMNPPAPDAEGKAADGGALHTVPPAQFPVNSLAWLQNADHGFLTVNVCHVDIHSKRAFVEEHPECARSVAAAEAAAEVVRKATTGFLATDIAAVNLSEGQECTGGQHGNPSPLVSPQRSDTGSYEHQGEQCILDSANPAHEPTYSSKLSDGGPEPSEWPPVQDGADPSTTGSPAGDKCILQQFSHENVSSFFTCLTSAASIEHQAADAAANAAAEVCANFISQASFEVPISHLWPYSAPPLPPHPMPDDSACCDTLSAAALLQLLQHRYLRDEIYTYAANVLLAVNPYKPLPHLYSAQHISLYRHWREVARIYRRPRNEDRSACTGKDVYRADSTTTIHSILESLPGVLPVHERSSLNADGFYGRTDSTGLNPWITNIKGYSDGIPAASEPRHAASSLKQAFIESTANRNRPPPHPFVVAEEALRRLVGTQTSQTIVVSGQSGAGKTETSKQLMLFLTHASTSPNETLKGIAGGAAGLQVDSEVPMTISGQRTEVAALLGGVQTLQEATELQKRIVSCNAIFESFGNAATRRNHNSSRIGRLTLLHFDSGGLLRGGGLRTYLLEAARITAHKKGDRNFHVFYQLLRGSTEELRMSMNLNNDEMAYRMLRPADSHNFLQRLFSKGDNPDNMSAVDDAGGNAKVPLEVDQDNFELMVKGLKLAEFSAAEINDLLQLLAGLLHLSNVSLTEGDGDILQLQDIPSHEALKNASLLLGLEEEKLEVLLQCRCMLLKGDILLTHRNEQQSSSARCSLIKFIYSRLFDYIVHRLNESVARHLETRGQEQTEAIKGSKTIGILDIYGFESFGLENGLEQLCINYANERQQQLFVQQVIEEEVALYAREGITTPAVTAKSKRVHRRQSTEQEGEQQLSGDGTKHGSFKAELELSLLSSLPDTSALLQDLQEGVFRRLDDSCRLLAQGQPRDDTHFWNGLFTYWLVGAQQLQARKGGGGLKRISSVAGKVQERVFAVKHFAGTVLYGTEGWLDLNNDRIENELERLVANSTKSLLRQAMQQHEENQKQEGMCVSAAGGGQFSSITKRFLKSVKDLNQELQGPHMNLHFIRCFIPNCQMKPGNFERKTVLHQEQEIKVQALLDQATVTDSIGEDLISTGEERRMQCRILDKLRHWNAGSARDRTLVSATLGLLPQCRPGSFICGVSLVCFKAPVYGEAAALMADPGQFFKTPEDVCRLITAIQRLRWRVAVRIVLHIHPTLVWLQRRAYLMRKIKEAITSAAAKIILLRRHILSPLRARVMRRLSLRHGIRLLDQMVLNHFKRVWRSFKKALAAASATEAEGGVWRPEAADQTTNTRKALPGLRSHVQSDEFAAAFAVHGHPHAGIHPWNSRIFPITKYHVQGPMQCHHVAVHLGNKLYGVDVSAAVASKGVDSGFGVPKKQPASDVHILPAVPLIEQHLTHKLTGLPSLQVESSGESPQTVGSSGQTRVVRIARHPLYTGLFLAVDSAANLLVAAAECDLGPRIGQGSVQRVPPSPGSTPFGEPSTCLPVLDSRPRGVSQFAVHQSDMQCSGPALHASMYHPAATSFNNDYLPKHLFEEPMNEAEAFPPMQLIHIPVPPNKWLPRDLLHQVTQTPGHNGIYAACVHPPTVRPLSISFAHPQRTDCAIVLCLVQARNKKSNSNGNTIGKLIAVLVDLLRREPINWIPLLFASHDISTCARRNSAFLQQLSEASISSHAEYSSSAAKEYLPPGYQRPTTRSRSTMLSTIRLHPLWGNLWAVIGPSLLAVFSVNLRFLHHPPAEVENQRFTRDPPLRLLWNMPSIPRVSGMTFELADVWLTGCTYTRLAPAHLSSLAGMDPVIQVLQMMPFGEVTRSVEAKMQRLLLLSTADNSVLLLQWSERTGDPITASGTLVLLDQVRLPSPVLQFLRHEPEIPFKEAYQGNHSQDHACRLLRAFPWEGDLLVPKSTTDDEQSIGFDSSDSTSASSGNSKPWSSRVEGRRLLRSAHNKAKGKNAGSLVRDFPYYGIAIVLAKGQGIMHTLDDQALQRRAQNTSLHESELLAVATSPAFSGLLVSLRRFHDGFLRLCLEDNQGNFHFVGQLDLQDPSRRESRLPRSRVPLGSP</sequence>
<dbReference type="GO" id="GO:0051015">
    <property type="term" value="F:actin filament binding"/>
    <property type="evidence" value="ECO:0007669"/>
    <property type="project" value="TreeGrafter"/>
</dbReference>
<dbReference type="PRINTS" id="PR00193">
    <property type="entry name" value="MYOSINHEAVY"/>
</dbReference>
<dbReference type="InterPro" id="IPR001609">
    <property type="entry name" value="Myosin_head_motor_dom-like"/>
</dbReference>
<evidence type="ECO:0000256" key="2">
    <source>
        <dbReference type="ARBA" id="ARBA00022840"/>
    </source>
</evidence>
<dbReference type="Gene3D" id="3.40.850.10">
    <property type="entry name" value="Kinesin motor domain"/>
    <property type="match status" value="2"/>
</dbReference>
<proteinExistence type="inferred from homology"/>
<keyword evidence="10" id="KW-1185">Reference proteome</keyword>
<comment type="caution">
    <text evidence="6">Lacks conserved residue(s) required for the propagation of feature annotation.</text>
</comment>
<evidence type="ECO:0000256" key="6">
    <source>
        <dbReference type="PROSITE-ProRule" id="PRU00782"/>
    </source>
</evidence>
<dbReference type="InterPro" id="IPR027417">
    <property type="entry name" value="P-loop_NTPase"/>
</dbReference>
<keyword evidence="2 6" id="KW-0067">ATP-binding</keyword>
<evidence type="ECO:0000256" key="4">
    <source>
        <dbReference type="ARBA" id="ARBA00023175"/>
    </source>
</evidence>
<dbReference type="Gene3D" id="1.20.58.530">
    <property type="match status" value="1"/>
</dbReference>
<reference evidence="9" key="1">
    <citation type="submission" date="2013-10" db="EMBL/GenBank/DDBJ databases">
        <title>Genomic analysis of the causative agents of coccidiosis in chickens.</title>
        <authorList>
            <person name="Reid A.J."/>
            <person name="Blake D."/>
            <person name="Billington K."/>
            <person name="Browne H."/>
            <person name="Dunn M."/>
            <person name="Hung S."/>
            <person name="Kawahara F."/>
            <person name="Miranda-Saavedra D."/>
            <person name="Mourier T."/>
            <person name="Nagra H."/>
            <person name="Otto T.D."/>
            <person name="Rawlings N."/>
            <person name="Sanchez A."/>
            <person name="Sanders M."/>
            <person name="Subramaniam C."/>
            <person name="Tay Y."/>
            <person name="Dear P."/>
            <person name="Doerig C."/>
            <person name="Gruber A."/>
            <person name="Parkinson J."/>
            <person name="Shirley M."/>
            <person name="Wan K.L."/>
            <person name="Berriman M."/>
            <person name="Tomley F."/>
            <person name="Pain A."/>
        </authorList>
    </citation>
    <scope>NUCLEOTIDE SEQUENCE [LARGE SCALE GENOMIC DNA]</scope>
    <source>
        <strain evidence="9">Houghton</strain>
    </source>
</reference>
<feature type="region of interest" description="Disordered" evidence="7">
    <location>
        <begin position="101"/>
        <end position="176"/>
    </location>
</feature>
<dbReference type="EMBL" id="HG711404">
    <property type="protein sequence ID" value="CDJ48979.1"/>
    <property type="molecule type" value="Genomic_DNA"/>
</dbReference>
<name>U6LKB7_9EIME</name>
<dbReference type="SUPFAM" id="SSF52540">
    <property type="entry name" value="P-loop containing nucleoside triphosphate hydrolases"/>
    <property type="match status" value="2"/>
</dbReference>
<dbReference type="GO" id="GO:0007015">
    <property type="term" value="P:actin filament organization"/>
    <property type="evidence" value="ECO:0007669"/>
    <property type="project" value="TreeGrafter"/>
</dbReference>
<dbReference type="GO" id="GO:0016020">
    <property type="term" value="C:membrane"/>
    <property type="evidence" value="ECO:0007669"/>
    <property type="project" value="TreeGrafter"/>
</dbReference>
<feature type="compositionally biased region" description="Polar residues" evidence="7">
    <location>
        <begin position="108"/>
        <end position="124"/>
    </location>
</feature>
<evidence type="ECO:0000256" key="7">
    <source>
        <dbReference type="SAM" id="MobiDB-lite"/>
    </source>
</evidence>
<dbReference type="GO" id="GO:0005737">
    <property type="term" value="C:cytoplasm"/>
    <property type="evidence" value="ECO:0007669"/>
    <property type="project" value="TreeGrafter"/>
</dbReference>
<feature type="domain" description="Myosin motor" evidence="8">
    <location>
        <begin position="245"/>
        <end position="1081"/>
    </location>
</feature>
<feature type="region of interest" description="Disordered" evidence="7">
    <location>
        <begin position="1916"/>
        <end position="1947"/>
    </location>
</feature>
<dbReference type="Gene3D" id="1.10.10.820">
    <property type="match status" value="1"/>
</dbReference>
<dbReference type="GO" id="GO:0016459">
    <property type="term" value="C:myosin complex"/>
    <property type="evidence" value="ECO:0007669"/>
    <property type="project" value="UniProtKB-KW"/>
</dbReference>
<evidence type="ECO:0000313" key="9">
    <source>
        <dbReference type="EMBL" id="CDJ48979.1"/>
    </source>
</evidence>
<accession>U6LKB7</accession>
<evidence type="ECO:0000259" key="8">
    <source>
        <dbReference type="PROSITE" id="PS51456"/>
    </source>
</evidence>
<protein>
    <submittedName>
        <fullName evidence="9">Myosin IJ heavy chain, putative</fullName>
    </submittedName>
</protein>
<evidence type="ECO:0000256" key="5">
    <source>
        <dbReference type="ARBA" id="ARBA00023203"/>
    </source>
</evidence>
<keyword evidence="1 6" id="KW-0547">Nucleotide-binding</keyword>
<comment type="similarity">
    <text evidence="6">Belongs to the TRAFAC class myosin-kinesin ATPase superfamily. Myosin family.</text>
</comment>
<dbReference type="Pfam" id="PF00063">
    <property type="entry name" value="Myosin_head"/>
    <property type="match status" value="3"/>
</dbReference>
<dbReference type="InterPro" id="IPR036961">
    <property type="entry name" value="Kinesin_motor_dom_sf"/>
</dbReference>
<dbReference type="OrthoDB" id="331205at2759"/>
<feature type="compositionally biased region" description="Low complexity" evidence="7">
    <location>
        <begin position="1923"/>
        <end position="1939"/>
    </location>
</feature>
<evidence type="ECO:0000256" key="1">
    <source>
        <dbReference type="ARBA" id="ARBA00022741"/>
    </source>
</evidence>
<dbReference type="Proteomes" id="UP000030750">
    <property type="component" value="Unassembled WGS sequence"/>
</dbReference>
<reference evidence="9" key="2">
    <citation type="submission" date="2013-10" db="EMBL/GenBank/DDBJ databases">
        <authorList>
            <person name="Aslett M."/>
        </authorList>
    </citation>
    <scope>NUCLEOTIDE SEQUENCE [LARGE SCALE GENOMIC DNA]</scope>
    <source>
        <strain evidence="9">Houghton</strain>
    </source>
</reference>
<evidence type="ECO:0000256" key="3">
    <source>
        <dbReference type="ARBA" id="ARBA00023123"/>
    </source>
</evidence>
<gene>
    <name evidence="9" type="ORF">EBH_0023230</name>
</gene>
<feature type="binding site" evidence="6">
    <location>
        <begin position="440"/>
        <end position="447"/>
    </location>
    <ligand>
        <name>ATP</name>
        <dbReference type="ChEBI" id="CHEBI:30616"/>
    </ligand>
</feature>
<dbReference type="GO" id="GO:0000146">
    <property type="term" value="F:microfilament motor activity"/>
    <property type="evidence" value="ECO:0007669"/>
    <property type="project" value="TreeGrafter"/>
</dbReference>
<keyword evidence="3 6" id="KW-0518">Myosin</keyword>
<dbReference type="Gene3D" id="1.20.120.720">
    <property type="entry name" value="Myosin VI head, motor domain, U50 subdomain"/>
    <property type="match status" value="1"/>
</dbReference>
<feature type="region of interest" description="Disordered" evidence="7">
    <location>
        <begin position="848"/>
        <end position="874"/>
    </location>
</feature>
<keyword evidence="5 6" id="KW-0009">Actin-binding</keyword>
<dbReference type="PROSITE" id="PS51456">
    <property type="entry name" value="MYOSIN_MOTOR"/>
    <property type="match status" value="1"/>
</dbReference>
<dbReference type="VEuPathDB" id="ToxoDB:EBH_0023230"/>
<evidence type="ECO:0000313" key="10">
    <source>
        <dbReference type="Proteomes" id="UP000030750"/>
    </source>
</evidence>
<dbReference type="GO" id="GO:0005524">
    <property type="term" value="F:ATP binding"/>
    <property type="evidence" value="ECO:0007669"/>
    <property type="project" value="UniProtKB-UniRule"/>
</dbReference>